<dbReference type="SUPFAM" id="SSF81321">
    <property type="entry name" value="Family A G protein-coupled receptor-like"/>
    <property type="match status" value="1"/>
</dbReference>
<evidence type="ECO:0000256" key="3">
    <source>
        <dbReference type="ARBA" id="ARBA00022989"/>
    </source>
</evidence>
<dbReference type="InterPro" id="IPR000276">
    <property type="entry name" value="GPCR_Rhodpsn"/>
</dbReference>
<gene>
    <name evidence="11" type="primary">LOC106153952</name>
    <name evidence="12" type="synonym">LOC106172748</name>
</gene>
<dbReference type="RefSeq" id="XP_013383561.1">
    <property type="nucleotide sequence ID" value="XM_013528107.1"/>
</dbReference>
<evidence type="ECO:0000313" key="11">
    <source>
        <dbReference type="RefSeq" id="XP_013383561.1"/>
    </source>
</evidence>
<dbReference type="PANTHER" id="PTHR45695:SF34">
    <property type="entry name" value="GALANIN RECEPTOR 2B-LIKE"/>
    <property type="match status" value="1"/>
</dbReference>
<evidence type="ECO:0000313" key="12">
    <source>
        <dbReference type="RefSeq" id="XP_013409039.1"/>
    </source>
</evidence>
<dbReference type="GeneID" id="106153952"/>
<dbReference type="GO" id="GO:0005886">
    <property type="term" value="C:plasma membrane"/>
    <property type="evidence" value="ECO:0007669"/>
    <property type="project" value="TreeGrafter"/>
</dbReference>
<name>A0A1S3HDG6_LINAN</name>
<dbReference type="GO" id="GO:0004930">
    <property type="term" value="F:G protein-coupled receptor activity"/>
    <property type="evidence" value="ECO:0007669"/>
    <property type="project" value="UniProtKB-KW"/>
</dbReference>
<dbReference type="AlphaFoldDB" id="A0A1S3HDG6"/>
<keyword evidence="7" id="KW-0807">Transducer</keyword>
<keyword evidence="2 8" id="KW-0812">Transmembrane</keyword>
<organism evidence="10 11">
    <name type="scientific">Lingula anatina</name>
    <name type="common">Brachiopod</name>
    <name type="synonym">Lingula unguis</name>
    <dbReference type="NCBI Taxonomy" id="7574"/>
    <lineage>
        <taxon>Eukaryota</taxon>
        <taxon>Metazoa</taxon>
        <taxon>Spiralia</taxon>
        <taxon>Lophotrochozoa</taxon>
        <taxon>Brachiopoda</taxon>
        <taxon>Linguliformea</taxon>
        <taxon>Lingulata</taxon>
        <taxon>Lingulida</taxon>
        <taxon>Linguloidea</taxon>
        <taxon>Lingulidae</taxon>
        <taxon>Lingula</taxon>
    </lineage>
</organism>
<feature type="transmembrane region" description="Helical" evidence="8">
    <location>
        <begin position="151"/>
        <end position="171"/>
    </location>
</feature>
<dbReference type="InterPro" id="IPR017452">
    <property type="entry name" value="GPCR_Rhodpsn_7TM"/>
</dbReference>
<keyword evidence="10" id="KW-1185">Reference proteome</keyword>
<accession>A0A1S3HDG6</accession>
<evidence type="ECO:0000256" key="1">
    <source>
        <dbReference type="ARBA" id="ARBA00004141"/>
    </source>
</evidence>
<feature type="transmembrane region" description="Helical" evidence="8">
    <location>
        <begin position="191"/>
        <end position="218"/>
    </location>
</feature>
<dbReference type="Proteomes" id="UP000085678">
    <property type="component" value="Unplaced"/>
</dbReference>
<dbReference type="OrthoDB" id="10261452at2759"/>
<evidence type="ECO:0000256" key="6">
    <source>
        <dbReference type="ARBA" id="ARBA00023170"/>
    </source>
</evidence>
<dbReference type="RefSeq" id="XP_013409039.1">
    <property type="nucleotide sequence ID" value="XM_013553585.1"/>
</dbReference>
<evidence type="ECO:0000256" key="5">
    <source>
        <dbReference type="ARBA" id="ARBA00023136"/>
    </source>
</evidence>
<dbReference type="PROSITE" id="PS50262">
    <property type="entry name" value="G_PROTEIN_RECEP_F1_2"/>
    <property type="match status" value="1"/>
</dbReference>
<dbReference type="GeneID" id="106172748"/>
<dbReference type="PANTHER" id="PTHR45695">
    <property type="entry name" value="LEUCOKININ RECEPTOR-RELATED"/>
    <property type="match status" value="1"/>
</dbReference>
<sequence length="333" mass="37455">MDGNFTNVTSWCGEEADDMSNRTLFEVTVYSLPFVRIGIPIIILLVSVVGLVGNILVIYVIIKLWRMNILFLNLATADLLFLIFCVPIQVLMYATKNEYVLPSWTCKLFYYLTYVTMGVSIYSLVCICVIRYIAVSKPLGSRSILHPKTNAAIVSGIIWMFTGIINIPLILYSGVRWGPCIINTEYNWQYAVYIVLVVGFDFFIPFAVVATLSMLIIWKVQKGQTKRMALSLRKASPHIQASSKRATQHVVVMVIVITAVFALCNLPNHILLLLLATDAVDISCAPQALKVFVVLLQVLGISNCSINPFLYNFASSEFRKEFVKALSLRRHKH</sequence>
<evidence type="ECO:0000256" key="2">
    <source>
        <dbReference type="ARBA" id="ARBA00022692"/>
    </source>
</evidence>
<evidence type="ECO:0000313" key="10">
    <source>
        <dbReference type="Proteomes" id="UP000085678"/>
    </source>
</evidence>
<evidence type="ECO:0000259" key="9">
    <source>
        <dbReference type="PROSITE" id="PS50262"/>
    </source>
</evidence>
<dbReference type="STRING" id="7574.A0A1S3HDG6"/>
<evidence type="ECO:0000256" key="4">
    <source>
        <dbReference type="ARBA" id="ARBA00023040"/>
    </source>
</evidence>
<keyword evidence="3 8" id="KW-1133">Transmembrane helix</keyword>
<keyword evidence="4" id="KW-0297">G-protein coupled receptor</keyword>
<feature type="transmembrane region" description="Helical" evidence="8">
    <location>
        <begin position="250"/>
        <end position="276"/>
    </location>
</feature>
<feature type="transmembrane region" description="Helical" evidence="8">
    <location>
        <begin position="69"/>
        <end position="89"/>
    </location>
</feature>
<dbReference type="KEGG" id="lak:106172748"/>
<feature type="transmembrane region" description="Helical" evidence="8">
    <location>
        <begin position="288"/>
        <end position="310"/>
    </location>
</feature>
<dbReference type="KEGG" id="lak:106153952"/>
<dbReference type="PRINTS" id="PR00237">
    <property type="entry name" value="GPCRRHODOPSN"/>
</dbReference>
<evidence type="ECO:0000256" key="8">
    <source>
        <dbReference type="SAM" id="Phobius"/>
    </source>
</evidence>
<feature type="transmembrane region" description="Helical" evidence="8">
    <location>
        <begin position="37"/>
        <end position="62"/>
    </location>
</feature>
<keyword evidence="6" id="KW-0675">Receptor</keyword>
<evidence type="ECO:0000256" key="7">
    <source>
        <dbReference type="ARBA" id="ARBA00023224"/>
    </source>
</evidence>
<dbReference type="Pfam" id="PF00001">
    <property type="entry name" value="7tm_1"/>
    <property type="match status" value="1"/>
</dbReference>
<reference evidence="11 12" key="1">
    <citation type="submission" date="2025-04" db="UniProtKB">
        <authorList>
            <consortium name="RefSeq"/>
        </authorList>
    </citation>
    <scope>IDENTIFICATION</scope>
    <source>
        <tissue evidence="11 12">Gonads</tissue>
    </source>
</reference>
<feature type="transmembrane region" description="Helical" evidence="8">
    <location>
        <begin position="109"/>
        <end position="130"/>
    </location>
</feature>
<proteinExistence type="predicted"/>
<dbReference type="Gene3D" id="1.20.1070.10">
    <property type="entry name" value="Rhodopsin 7-helix transmembrane proteins"/>
    <property type="match status" value="1"/>
</dbReference>
<comment type="subcellular location">
    <subcellularLocation>
        <location evidence="1">Membrane</location>
        <topology evidence="1">Multi-pass membrane protein</topology>
    </subcellularLocation>
</comment>
<feature type="domain" description="G-protein coupled receptors family 1 profile" evidence="9">
    <location>
        <begin position="53"/>
        <end position="311"/>
    </location>
</feature>
<keyword evidence="5 8" id="KW-0472">Membrane</keyword>
<protein>
    <submittedName>
        <fullName evidence="11 12">Somatostatin receptor type 5-like</fullName>
    </submittedName>
</protein>